<evidence type="ECO:0000313" key="2">
    <source>
        <dbReference type="EMBL" id="MBB5688982.1"/>
    </source>
</evidence>
<proteinExistence type="predicted"/>
<evidence type="ECO:0008006" key="4">
    <source>
        <dbReference type="Google" id="ProtNLM"/>
    </source>
</evidence>
<keyword evidence="3" id="KW-1185">Reference proteome</keyword>
<feature type="compositionally biased region" description="Low complexity" evidence="1">
    <location>
        <begin position="31"/>
        <end position="49"/>
    </location>
</feature>
<sequence>MQIALTASLQGMQRASDRLAEAAAVIANPAQGAARAADPSPAPPAGDAGLTAAQASGEVERALADSILARRAYEANAKALEANARLQREAISRGA</sequence>
<gene>
    <name evidence="2" type="ORF">FHS88_001098</name>
</gene>
<protein>
    <recommendedName>
        <fullName evidence="4">Flagellar basal-body/hook protein C-terminal domain-containing protein</fullName>
    </recommendedName>
</protein>
<dbReference type="EMBL" id="JACIJE010000002">
    <property type="protein sequence ID" value="MBB5688982.1"/>
    <property type="molecule type" value="Genomic_DNA"/>
</dbReference>
<dbReference type="RefSeq" id="WP_184482100.1">
    <property type="nucleotide sequence ID" value="NZ_JAAEDJ010000005.1"/>
</dbReference>
<dbReference type="AlphaFoldDB" id="A0A840Y2V9"/>
<dbReference type="Proteomes" id="UP000562254">
    <property type="component" value="Unassembled WGS sequence"/>
</dbReference>
<organism evidence="2 3">
    <name type="scientific">Neoroseomonas alkaliterrae</name>
    <dbReference type="NCBI Taxonomy" id="1452450"/>
    <lineage>
        <taxon>Bacteria</taxon>
        <taxon>Pseudomonadati</taxon>
        <taxon>Pseudomonadota</taxon>
        <taxon>Alphaproteobacteria</taxon>
        <taxon>Acetobacterales</taxon>
        <taxon>Acetobacteraceae</taxon>
        <taxon>Neoroseomonas</taxon>
    </lineage>
</organism>
<name>A0A840Y2V9_9PROT</name>
<evidence type="ECO:0000313" key="3">
    <source>
        <dbReference type="Proteomes" id="UP000562254"/>
    </source>
</evidence>
<reference evidence="2 3" key="1">
    <citation type="submission" date="2020-08" db="EMBL/GenBank/DDBJ databases">
        <title>Genomic Encyclopedia of Type Strains, Phase IV (KMG-IV): sequencing the most valuable type-strain genomes for metagenomic binning, comparative biology and taxonomic classification.</title>
        <authorList>
            <person name="Goeker M."/>
        </authorList>
    </citation>
    <scope>NUCLEOTIDE SEQUENCE [LARGE SCALE GENOMIC DNA]</scope>
    <source>
        <strain evidence="2 3">DSM 25895</strain>
    </source>
</reference>
<evidence type="ECO:0000256" key="1">
    <source>
        <dbReference type="SAM" id="MobiDB-lite"/>
    </source>
</evidence>
<comment type="caution">
    <text evidence="2">The sequence shown here is derived from an EMBL/GenBank/DDBJ whole genome shotgun (WGS) entry which is preliminary data.</text>
</comment>
<accession>A0A840Y2V9</accession>
<feature type="region of interest" description="Disordered" evidence="1">
    <location>
        <begin position="31"/>
        <end position="55"/>
    </location>
</feature>